<evidence type="ECO:0000256" key="1">
    <source>
        <dbReference type="SAM" id="MobiDB-lite"/>
    </source>
</evidence>
<evidence type="ECO:0000313" key="2">
    <source>
        <dbReference type="EMBL" id="CEK42008.1"/>
    </source>
</evidence>
<feature type="compositionally biased region" description="Low complexity" evidence="1">
    <location>
        <begin position="386"/>
        <end position="400"/>
    </location>
</feature>
<dbReference type="EMBL" id="LN713926">
    <property type="protein sequence ID" value="CEK42008.1"/>
    <property type="molecule type" value="Genomic_DNA"/>
</dbReference>
<protein>
    <submittedName>
        <fullName evidence="2">Uncharacterized protein</fullName>
    </submittedName>
</protein>
<geneLocation type="plasmid" evidence="2">
    <name>pQBR57</name>
</geneLocation>
<sequence length="466" mass="50063">MKSRNFAALGANTAAQLNAGTIGVTKDKIVHLDPDAEILYEPAENIRNGKVVDDSLEGLVELRLTIDEAEQLQPIRVYPLPPEKLDPSKPNMKYGIGFGHRRTLCCRLTDADSPLIKGKARKVAATIDVDWLKKGRSYRLRCQIHENTSRVELNPVEFGQALLDYQQELSKEEKRHVSQKELMLVYNLKEKTVYNLLKAAEFHQIAKDVCHRKLLSDLDTMVTFDVICKANEPLALAIYESLQQEGAPSNRSLIRQAKVMAEDKDYVFDPLTWAWPESVERSTPKTPLVVHTEAGSGAGQMAPTTSTTSLPGAGAGASQDGGSASGGGQADDKSGGAPSGSAARNQMGSSQLGQGGQEAGQKPGSERGSNTPEGRPGPASSLLHSTQQTATPPTPAPAAQQLGAGPIIMVEFKMAADAPKAFTGELLVGKKAKGASNGVVAYLNEGREEQIEVPLKYISLVSIHHQ</sequence>
<gene>
    <name evidence="2" type="ORF">PQBR57_0055</name>
</gene>
<dbReference type="AlphaFoldDB" id="A0A0G4E4T1"/>
<reference evidence="2" key="1">
    <citation type="submission" date="2014-12" db="EMBL/GenBank/DDBJ databases">
        <authorList>
            <person name="Hall J."/>
        </authorList>
    </citation>
    <scope>NUCLEOTIDE SEQUENCE [LARGE SCALE GENOMIC DNA]</scope>
    <source>
        <strain evidence="2">SBW25</strain>
        <plasmid evidence="2">pQBR57</plasmid>
    </source>
</reference>
<accession>A0A0G4E4T1</accession>
<proteinExistence type="predicted"/>
<keyword evidence="2" id="KW-0614">Plasmid</keyword>
<dbReference type="SUPFAM" id="SSF109709">
    <property type="entry name" value="KorB DNA-binding domain-like"/>
    <property type="match status" value="1"/>
</dbReference>
<reference evidence="2" key="2">
    <citation type="submission" date="2015-06" db="EMBL/GenBank/DDBJ databases">
        <title>Environmentally co-occuring mercury resistance plasmids are genetically and phenotypically diverse and confer variable context-dependent fitness effects.</title>
        <authorList>
            <person name="Hall J.P.J."/>
            <person name="Harrison E."/>
            <person name="Lilley A.K."/>
            <person name="Paterson S."/>
            <person name="Spiers A.J."/>
            <person name="Brockhurst M.A."/>
        </authorList>
    </citation>
    <scope>NUCLEOTIDE SEQUENCE [LARGE SCALE GENOMIC DNA]</scope>
    <source>
        <strain evidence="2">SBW25</strain>
        <plasmid evidence="2">pQBR57</plasmid>
    </source>
</reference>
<feature type="region of interest" description="Disordered" evidence="1">
    <location>
        <begin position="294"/>
        <end position="400"/>
    </location>
</feature>
<dbReference type="RefSeq" id="WP_192963229.1">
    <property type="nucleotide sequence ID" value="NZ_LN713926.1"/>
</dbReference>
<name>A0A0G4E4T1_PSEFS</name>
<organism evidence="2">
    <name type="scientific">Pseudomonas fluorescens (strain SBW25)</name>
    <dbReference type="NCBI Taxonomy" id="216595"/>
    <lineage>
        <taxon>Bacteria</taxon>
        <taxon>Pseudomonadati</taxon>
        <taxon>Pseudomonadota</taxon>
        <taxon>Gammaproteobacteria</taxon>
        <taxon>Pseudomonadales</taxon>
        <taxon>Pseudomonadaceae</taxon>
        <taxon>Pseudomonas</taxon>
    </lineage>
</organism>